<proteinExistence type="predicted"/>
<comment type="caution">
    <text evidence="1">The sequence shown here is derived from an EMBL/GenBank/DDBJ whole genome shotgun (WGS) entry which is preliminary data.</text>
</comment>
<evidence type="ECO:0000313" key="2">
    <source>
        <dbReference type="Proteomes" id="UP001420932"/>
    </source>
</evidence>
<name>A0AAP0FJT5_9MAGN</name>
<organism evidence="1 2">
    <name type="scientific">Stephania yunnanensis</name>
    <dbReference type="NCBI Taxonomy" id="152371"/>
    <lineage>
        <taxon>Eukaryota</taxon>
        <taxon>Viridiplantae</taxon>
        <taxon>Streptophyta</taxon>
        <taxon>Embryophyta</taxon>
        <taxon>Tracheophyta</taxon>
        <taxon>Spermatophyta</taxon>
        <taxon>Magnoliopsida</taxon>
        <taxon>Ranunculales</taxon>
        <taxon>Menispermaceae</taxon>
        <taxon>Menispermoideae</taxon>
        <taxon>Cissampelideae</taxon>
        <taxon>Stephania</taxon>
    </lineage>
</organism>
<keyword evidence="2" id="KW-1185">Reference proteome</keyword>
<dbReference type="EMBL" id="JBBNAF010000010">
    <property type="protein sequence ID" value="KAK9107822.1"/>
    <property type="molecule type" value="Genomic_DNA"/>
</dbReference>
<accession>A0AAP0FJT5</accession>
<gene>
    <name evidence="1" type="ORF">Syun_023833</name>
</gene>
<dbReference type="Proteomes" id="UP001420932">
    <property type="component" value="Unassembled WGS sequence"/>
</dbReference>
<protein>
    <submittedName>
        <fullName evidence="1">Uncharacterized protein</fullName>
    </submittedName>
</protein>
<reference evidence="1 2" key="1">
    <citation type="submission" date="2024-01" db="EMBL/GenBank/DDBJ databases">
        <title>Genome assemblies of Stephania.</title>
        <authorList>
            <person name="Yang L."/>
        </authorList>
    </citation>
    <scope>NUCLEOTIDE SEQUENCE [LARGE SCALE GENOMIC DNA]</scope>
    <source>
        <strain evidence="1">YNDBR</strain>
        <tissue evidence="1">Leaf</tissue>
    </source>
</reference>
<sequence>MGCTYSNGLMVNRNMGIDTLQWIAFALGQIWKARNEEVEDFRQANTGEGLSDQDAVVNVFGEGDTVFVDAARSTESGETAIGWILVSRLEIIKRAGC</sequence>
<evidence type="ECO:0000313" key="1">
    <source>
        <dbReference type="EMBL" id="KAK9107822.1"/>
    </source>
</evidence>
<dbReference type="AlphaFoldDB" id="A0AAP0FJT5"/>